<reference evidence="1" key="1">
    <citation type="submission" date="2022-02" db="EMBL/GenBank/DDBJ databases">
        <title>Atlantic sturgeon de novo genome assembly.</title>
        <authorList>
            <person name="Stock M."/>
            <person name="Klopp C."/>
            <person name="Guiguen Y."/>
            <person name="Cabau C."/>
            <person name="Parinello H."/>
            <person name="Santidrian Yebra-Pimentel E."/>
            <person name="Kuhl H."/>
            <person name="Dirks R.P."/>
            <person name="Guessner J."/>
            <person name="Wuertz S."/>
            <person name="Du K."/>
            <person name="Schartl M."/>
        </authorList>
    </citation>
    <scope>NUCLEOTIDE SEQUENCE</scope>
    <source>
        <strain evidence="1">STURGEONOMICS-FGT-2020</strain>
        <tissue evidence="1">Whole blood</tissue>
    </source>
</reference>
<dbReference type="Proteomes" id="UP001230051">
    <property type="component" value="Unassembled WGS sequence"/>
</dbReference>
<organism evidence="1 2">
    <name type="scientific">Acipenser oxyrinchus oxyrinchus</name>
    <dbReference type="NCBI Taxonomy" id="40147"/>
    <lineage>
        <taxon>Eukaryota</taxon>
        <taxon>Metazoa</taxon>
        <taxon>Chordata</taxon>
        <taxon>Craniata</taxon>
        <taxon>Vertebrata</taxon>
        <taxon>Euteleostomi</taxon>
        <taxon>Actinopterygii</taxon>
        <taxon>Chondrostei</taxon>
        <taxon>Acipenseriformes</taxon>
        <taxon>Acipenseridae</taxon>
        <taxon>Acipenser</taxon>
    </lineage>
</organism>
<evidence type="ECO:0000313" key="2">
    <source>
        <dbReference type="Proteomes" id="UP001230051"/>
    </source>
</evidence>
<dbReference type="AlphaFoldDB" id="A0AAD8CE34"/>
<protein>
    <submittedName>
        <fullName evidence="1">Uncharacterized protein</fullName>
    </submittedName>
</protein>
<keyword evidence="2" id="KW-1185">Reference proteome</keyword>
<gene>
    <name evidence="1" type="ORF">AOXY_G37193</name>
</gene>
<comment type="caution">
    <text evidence="1">The sequence shown here is derived from an EMBL/GenBank/DDBJ whole genome shotgun (WGS) entry which is preliminary data.</text>
</comment>
<dbReference type="EMBL" id="JAGXEW010000332">
    <property type="protein sequence ID" value="KAK1141137.1"/>
    <property type="molecule type" value="Genomic_DNA"/>
</dbReference>
<name>A0AAD8CE34_ACIOX</name>
<proteinExistence type="predicted"/>
<evidence type="ECO:0000313" key="1">
    <source>
        <dbReference type="EMBL" id="KAK1141137.1"/>
    </source>
</evidence>
<accession>A0AAD8CE34</accession>
<sequence length="70" mass="8286">MTRASNYHVTLVIQMDRLTKRPAQIQEVGNSGQYTSSQWQKRMTSLLLDLWRRLLLKARFSRCHMRIPAP</sequence>